<feature type="region of interest" description="Disordered" evidence="1">
    <location>
        <begin position="1"/>
        <end position="20"/>
    </location>
</feature>
<gene>
    <name evidence="2" type="ORF">K402DRAFT_158523</name>
</gene>
<reference evidence="2" key="1">
    <citation type="journal article" date="2020" name="Stud. Mycol.">
        <title>101 Dothideomycetes genomes: a test case for predicting lifestyles and emergence of pathogens.</title>
        <authorList>
            <person name="Haridas S."/>
            <person name="Albert R."/>
            <person name="Binder M."/>
            <person name="Bloem J."/>
            <person name="Labutti K."/>
            <person name="Salamov A."/>
            <person name="Andreopoulos B."/>
            <person name="Baker S."/>
            <person name="Barry K."/>
            <person name="Bills G."/>
            <person name="Bluhm B."/>
            <person name="Cannon C."/>
            <person name="Castanera R."/>
            <person name="Culley D."/>
            <person name="Daum C."/>
            <person name="Ezra D."/>
            <person name="Gonzalez J."/>
            <person name="Henrissat B."/>
            <person name="Kuo A."/>
            <person name="Liang C."/>
            <person name="Lipzen A."/>
            <person name="Lutzoni F."/>
            <person name="Magnuson J."/>
            <person name="Mondo S."/>
            <person name="Nolan M."/>
            <person name="Ohm R."/>
            <person name="Pangilinan J."/>
            <person name="Park H.-J."/>
            <person name="Ramirez L."/>
            <person name="Alfaro M."/>
            <person name="Sun H."/>
            <person name="Tritt A."/>
            <person name="Yoshinaga Y."/>
            <person name="Zwiers L.-H."/>
            <person name="Turgeon B."/>
            <person name="Goodwin S."/>
            <person name="Spatafora J."/>
            <person name="Crous P."/>
            <person name="Grigoriev I."/>
        </authorList>
    </citation>
    <scope>NUCLEOTIDE SEQUENCE</scope>
    <source>
        <strain evidence="2">CBS 113979</strain>
    </source>
</reference>
<accession>A0A6G1GSG4</accession>
<evidence type="ECO:0000313" key="2">
    <source>
        <dbReference type="EMBL" id="KAF1983893.1"/>
    </source>
</evidence>
<name>A0A6G1GSG4_9PEZI</name>
<dbReference type="AlphaFoldDB" id="A0A6G1GSG4"/>
<proteinExistence type="predicted"/>
<protein>
    <submittedName>
        <fullName evidence="2">Uncharacterized protein</fullName>
    </submittedName>
</protein>
<dbReference type="EMBL" id="ML977172">
    <property type="protein sequence ID" value="KAF1983893.1"/>
    <property type="molecule type" value="Genomic_DNA"/>
</dbReference>
<keyword evidence="3" id="KW-1185">Reference proteome</keyword>
<organism evidence="2 3">
    <name type="scientific">Aulographum hederae CBS 113979</name>
    <dbReference type="NCBI Taxonomy" id="1176131"/>
    <lineage>
        <taxon>Eukaryota</taxon>
        <taxon>Fungi</taxon>
        <taxon>Dikarya</taxon>
        <taxon>Ascomycota</taxon>
        <taxon>Pezizomycotina</taxon>
        <taxon>Dothideomycetes</taxon>
        <taxon>Pleosporomycetidae</taxon>
        <taxon>Aulographales</taxon>
        <taxon>Aulographaceae</taxon>
    </lineage>
</organism>
<dbReference type="Proteomes" id="UP000800041">
    <property type="component" value="Unassembled WGS sequence"/>
</dbReference>
<evidence type="ECO:0000256" key="1">
    <source>
        <dbReference type="SAM" id="MobiDB-lite"/>
    </source>
</evidence>
<sequence length="113" mass="12879">MLLGPATSKETSRTTRTPLSRSSEFISCVYYSSRNSRLLQRHCGESERGPDGELACQAFAFLFGILPSCSSLLEAENMYVTSEQLLRAERDQRKRKQVRYSSKWWILSSSMSV</sequence>
<evidence type="ECO:0000313" key="3">
    <source>
        <dbReference type="Proteomes" id="UP000800041"/>
    </source>
</evidence>